<dbReference type="PANTHER" id="PTHR33223">
    <property type="entry name" value="CCHC-TYPE DOMAIN-CONTAINING PROTEIN"/>
    <property type="match status" value="1"/>
</dbReference>
<comment type="caution">
    <text evidence="3">The sequence shown here is derived from an EMBL/GenBank/DDBJ whole genome shotgun (WGS) entry which is preliminary data.</text>
</comment>
<name>A0AAD8KXA0_TARER</name>
<dbReference type="Proteomes" id="UP001229421">
    <property type="component" value="Unassembled WGS sequence"/>
</dbReference>
<evidence type="ECO:0000256" key="1">
    <source>
        <dbReference type="SAM" id="MobiDB-lite"/>
    </source>
</evidence>
<sequence length="122" mass="13550">MGDQNPRLTVHQQASDGITGSRSAITRPAISNTNNWQIPSYVMSTITSAVQFHGLDDEDATGHLSRFVRICDTFNITVVTGDAVYLRLFPFSLSGRASTWLDSLPQDSITTWDDLQSKFLKK</sequence>
<keyword evidence="4" id="KW-1185">Reference proteome</keyword>
<accession>A0AAD8KXA0</accession>
<organism evidence="3 4">
    <name type="scientific">Tagetes erecta</name>
    <name type="common">African marigold</name>
    <dbReference type="NCBI Taxonomy" id="13708"/>
    <lineage>
        <taxon>Eukaryota</taxon>
        <taxon>Viridiplantae</taxon>
        <taxon>Streptophyta</taxon>
        <taxon>Embryophyta</taxon>
        <taxon>Tracheophyta</taxon>
        <taxon>Spermatophyta</taxon>
        <taxon>Magnoliopsida</taxon>
        <taxon>eudicotyledons</taxon>
        <taxon>Gunneridae</taxon>
        <taxon>Pentapetalae</taxon>
        <taxon>asterids</taxon>
        <taxon>campanulids</taxon>
        <taxon>Asterales</taxon>
        <taxon>Asteraceae</taxon>
        <taxon>Asteroideae</taxon>
        <taxon>Heliantheae alliance</taxon>
        <taxon>Tageteae</taxon>
        <taxon>Tagetes</taxon>
    </lineage>
</organism>
<reference evidence="3" key="1">
    <citation type="journal article" date="2023" name="bioRxiv">
        <title>Improved chromosome-level genome assembly for marigold (Tagetes erecta).</title>
        <authorList>
            <person name="Jiang F."/>
            <person name="Yuan L."/>
            <person name="Wang S."/>
            <person name="Wang H."/>
            <person name="Xu D."/>
            <person name="Wang A."/>
            <person name="Fan W."/>
        </authorList>
    </citation>
    <scope>NUCLEOTIDE SEQUENCE</scope>
    <source>
        <strain evidence="3">WSJ</strain>
        <tissue evidence="3">Leaf</tissue>
    </source>
</reference>
<dbReference type="InterPro" id="IPR005162">
    <property type="entry name" value="Retrotrans_gag_dom"/>
</dbReference>
<evidence type="ECO:0000259" key="2">
    <source>
        <dbReference type="Pfam" id="PF03732"/>
    </source>
</evidence>
<dbReference type="PANTHER" id="PTHR33223:SF11">
    <property type="entry name" value="ELEMENT PROTEIN, PUTATIVE-RELATED"/>
    <property type="match status" value="1"/>
</dbReference>
<dbReference type="Pfam" id="PF03732">
    <property type="entry name" value="Retrotrans_gag"/>
    <property type="match status" value="1"/>
</dbReference>
<gene>
    <name evidence="3" type="ORF">QVD17_16822</name>
</gene>
<feature type="domain" description="Retrotransposon gag" evidence="2">
    <location>
        <begin position="87"/>
        <end position="122"/>
    </location>
</feature>
<dbReference type="AlphaFoldDB" id="A0AAD8KXA0"/>
<dbReference type="EMBL" id="JAUHHV010000004">
    <property type="protein sequence ID" value="KAK1428007.1"/>
    <property type="molecule type" value="Genomic_DNA"/>
</dbReference>
<evidence type="ECO:0000313" key="4">
    <source>
        <dbReference type="Proteomes" id="UP001229421"/>
    </source>
</evidence>
<protein>
    <recommendedName>
        <fullName evidence="2">Retrotransposon gag domain-containing protein</fullName>
    </recommendedName>
</protein>
<proteinExistence type="predicted"/>
<evidence type="ECO:0000313" key="3">
    <source>
        <dbReference type="EMBL" id="KAK1428007.1"/>
    </source>
</evidence>
<feature type="region of interest" description="Disordered" evidence="1">
    <location>
        <begin position="1"/>
        <end position="25"/>
    </location>
</feature>